<comment type="caution">
    <text evidence="2">The sequence shown here is derived from an EMBL/GenBank/DDBJ whole genome shotgun (WGS) entry which is preliminary data.</text>
</comment>
<name>A0A2H0TDF0_9BACT</name>
<sequence length="268" mass="31294">MNCPLLILSNYKNNMKKIDYKKLNIFIASDVVTPFYKKRIEKLKSIKLKDVIKRKNPYLFKAKNIQTAGDLVNDILNAFLSSQEETIFGDLLENLAININHNVFGGKKAKEVKFRSVDLIFKRNKKIYIVGIKSGPNWGNSDQVNTMRKNLKEARRILREEGKKLEIIGVNGCVYGRDNVPLKKHSSDNELDYLKLCGQNFWELISGDKDLYKKLIKPLDKEVKKRDDLFKETYIKKINEMTKDLTELFYTKNELDWNKIIDYVSKSN</sequence>
<evidence type="ECO:0000313" key="2">
    <source>
        <dbReference type="EMBL" id="PIR68295.1"/>
    </source>
</evidence>
<gene>
    <name evidence="2" type="ORF">COU49_01875</name>
</gene>
<dbReference type="Pfam" id="PF14511">
    <property type="entry name" value="RE_EcoO109I"/>
    <property type="match status" value="1"/>
</dbReference>
<dbReference type="CDD" id="cd22345">
    <property type="entry name" value="PDDEXK_nuclease"/>
    <property type="match status" value="1"/>
</dbReference>
<organism evidence="2 3">
    <name type="scientific">Candidatus Nomurabacteria bacterium CG10_big_fil_rev_8_21_14_0_10_35_16</name>
    <dbReference type="NCBI Taxonomy" id="1974731"/>
    <lineage>
        <taxon>Bacteria</taxon>
        <taxon>Candidatus Nomuraibacteriota</taxon>
    </lineage>
</organism>
<protein>
    <submittedName>
        <fullName evidence="2">Cytosolic protein</fullName>
    </submittedName>
</protein>
<dbReference type="AlphaFoldDB" id="A0A2H0TDF0"/>
<dbReference type="InterPro" id="IPR032793">
    <property type="entry name" value="RE_EcoO109IR"/>
</dbReference>
<dbReference type="Proteomes" id="UP000230094">
    <property type="component" value="Unassembled WGS sequence"/>
</dbReference>
<dbReference type="SUPFAM" id="SSF52980">
    <property type="entry name" value="Restriction endonuclease-like"/>
    <property type="match status" value="1"/>
</dbReference>
<feature type="domain" description="Type II restriction endonuclease EcoO109IR" evidence="1">
    <location>
        <begin position="30"/>
        <end position="227"/>
    </location>
</feature>
<evidence type="ECO:0000259" key="1">
    <source>
        <dbReference type="Pfam" id="PF14511"/>
    </source>
</evidence>
<proteinExistence type="predicted"/>
<dbReference type="InterPro" id="IPR011335">
    <property type="entry name" value="Restrct_endonuc-II-like"/>
</dbReference>
<accession>A0A2H0TDF0</accession>
<dbReference type="EMBL" id="PFCQ01000011">
    <property type="protein sequence ID" value="PIR68295.1"/>
    <property type="molecule type" value="Genomic_DNA"/>
</dbReference>
<reference evidence="3" key="1">
    <citation type="submission" date="2017-09" db="EMBL/GenBank/DDBJ databases">
        <title>Depth-based differentiation of microbial function through sediment-hosted aquifers and enrichment of novel symbionts in the deep terrestrial subsurface.</title>
        <authorList>
            <person name="Probst A.J."/>
            <person name="Ladd B."/>
            <person name="Jarett J.K."/>
            <person name="Geller-Mcgrath D.E."/>
            <person name="Sieber C.M.K."/>
            <person name="Emerson J.B."/>
            <person name="Anantharaman K."/>
            <person name="Thomas B.C."/>
            <person name="Malmstrom R."/>
            <person name="Stieglmeier M."/>
            <person name="Klingl A."/>
            <person name="Woyke T."/>
            <person name="Ryan C.M."/>
            <person name="Banfield J.F."/>
        </authorList>
    </citation>
    <scope>NUCLEOTIDE SEQUENCE [LARGE SCALE GENOMIC DNA]</scope>
</reference>
<evidence type="ECO:0000313" key="3">
    <source>
        <dbReference type="Proteomes" id="UP000230094"/>
    </source>
</evidence>